<reference evidence="2 3" key="1">
    <citation type="submission" date="2016-10" db="EMBL/GenBank/DDBJ databases">
        <authorList>
            <person name="de Groot N.N."/>
        </authorList>
    </citation>
    <scope>NUCLEOTIDE SEQUENCE [LARGE SCALE GENOMIC DNA]</scope>
    <source>
        <strain evidence="2 3">DSM 21633</strain>
    </source>
</reference>
<name>A0A1H9M2P0_9BACI</name>
<feature type="chain" id="PRO_5039616598" evidence="1">
    <location>
        <begin position="19"/>
        <end position="125"/>
    </location>
</feature>
<dbReference type="EMBL" id="FOES01000055">
    <property type="protein sequence ID" value="SER17970.1"/>
    <property type="molecule type" value="Genomic_DNA"/>
</dbReference>
<evidence type="ECO:0000313" key="3">
    <source>
        <dbReference type="Proteomes" id="UP000199427"/>
    </source>
</evidence>
<dbReference type="RefSeq" id="WP_091775940.1">
    <property type="nucleotide sequence ID" value="NZ_FOES01000055.1"/>
</dbReference>
<gene>
    <name evidence="2" type="ORF">SAMN05216362_15511</name>
</gene>
<dbReference type="OrthoDB" id="1928231at2"/>
<accession>A0A1H9M2P0</accession>
<dbReference type="Proteomes" id="UP000199427">
    <property type="component" value="Unassembled WGS sequence"/>
</dbReference>
<evidence type="ECO:0000256" key="1">
    <source>
        <dbReference type="SAM" id="SignalP"/>
    </source>
</evidence>
<keyword evidence="1" id="KW-0732">Signal</keyword>
<feature type="signal peptide" evidence="1">
    <location>
        <begin position="1"/>
        <end position="18"/>
    </location>
</feature>
<dbReference type="AlphaFoldDB" id="A0A1H9M2P0"/>
<evidence type="ECO:0000313" key="2">
    <source>
        <dbReference type="EMBL" id="SER17970.1"/>
    </source>
</evidence>
<protein>
    <submittedName>
        <fullName evidence="2">Uncharacterized protein</fullName>
    </submittedName>
</protein>
<proteinExistence type="predicted"/>
<sequence length="125" mass="13957">MRNIILLLSILLLPSCIADTDQLTFQNETGHWQVEYHVDIKGEDSESTRLFLKYVGEGEAPENINYRIDSVTGSNGGNNTLLKNGLLDISLGSCSGCSITREDEEIEITIEWNNDSETFMLNNNS</sequence>
<organism evidence="2 3">
    <name type="scientific">Piscibacillus halophilus</name>
    <dbReference type="NCBI Taxonomy" id="571933"/>
    <lineage>
        <taxon>Bacteria</taxon>
        <taxon>Bacillati</taxon>
        <taxon>Bacillota</taxon>
        <taxon>Bacilli</taxon>
        <taxon>Bacillales</taxon>
        <taxon>Bacillaceae</taxon>
        <taxon>Piscibacillus</taxon>
    </lineage>
</organism>
<keyword evidence="3" id="KW-1185">Reference proteome</keyword>